<dbReference type="InterPro" id="IPR036291">
    <property type="entry name" value="NAD(P)-bd_dom_sf"/>
</dbReference>
<reference evidence="3 4" key="1">
    <citation type="submission" date="2018-02" db="EMBL/GenBank/DDBJ databases">
        <title>8 Nocardia nova and 1 Nocardia cyriacigeorgica strain used for evolution to TMP-SMX.</title>
        <authorList>
            <person name="Mehta H."/>
            <person name="Weng J."/>
            <person name="Shamoo Y."/>
        </authorList>
    </citation>
    <scope>NUCLEOTIDE SEQUENCE [LARGE SCALE GENOMIC DNA]</scope>
    <source>
        <strain evidence="3 4">ATCC 33727</strain>
    </source>
</reference>
<organism evidence="3 4">
    <name type="scientific">Nocardia nova</name>
    <dbReference type="NCBI Taxonomy" id="37330"/>
    <lineage>
        <taxon>Bacteria</taxon>
        <taxon>Bacillati</taxon>
        <taxon>Actinomycetota</taxon>
        <taxon>Actinomycetes</taxon>
        <taxon>Mycobacteriales</taxon>
        <taxon>Nocardiaceae</taxon>
        <taxon>Nocardia</taxon>
    </lineage>
</organism>
<dbReference type="EMBL" id="PYHS01000002">
    <property type="protein sequence ID" value="PSR65637.1"/>
    <property type="molecule type" value="Genomic_DNA"/>
</dbReference>
<dbReference type="SUPFAM" id="SSF51735">
    <property type="entry name" value="NAD(P)-binding Rossmann-fold domains"/>
    <property type="match status" value="1"/>
</dbReference>
<name>A0A2T2ZCY7_9NOCA</name>
<dbReference type="Gene3D" id="3.90.180.10">
    <property type="entry name" value="Medium-chain alcohol dehydrogenases, catalytic domain"/>
    <property type="match status" value="1"/>
</dbReference>
<gene>
    <name evidence="3" type="ORF">C8259_04455</name>
</gene>
<dbReference type="InterPro" id="IPR013149">
    <property type="entry name" value="ADH-like_C"/>
</dbReference>
<dbReference type="Pfam" id="PF00107">
    <property type="entry name" value="ADH_zinc_N"/>
    <property type="match status" value="1"/>
</dbReference>
<feature type="domain" description="Enoyl reductase (ER)" evidence="2">
    <location>
        <begin position="10"/>
        <end position="323"/>
    </location>
</feature>
<dbReference type="InterPro" id="IPR011032">
    <property type="entry name" value="GroES-like_sf"/>
</dbReference>
<dbReference type="InterPro" id="IPR020843">
    <property type="entry name" value="ER"/>
</dbReference>
<dbReference type="PANTHER" id="PTHR44154:SF1">
    <property type="entry name" value="QUINONE OXIDOREDUCTASE"/>
    <property type="match status" value="1"/>
</dbReference>
<dbReference type="PANTHER" id="PTHR44154">
    <property type="entry name" value="QUINONE OXIDOREDUCTASE"/>
    <property type="match status" value="1"/>
</dbReference>
<keyword evidence="1" id="KW-0521">NADP</keyword>
<comment type="caution">
    <text evidence="3">The sequence shown here is derived from an EMBL/GenBank/DDBJ whole genome shotgun (WGS) entry which is preliminary data.</text>
</comment>
<protein>
    <submittedName>
        <fullName evidence="3">Oxidoreductase</fullName>
    </submittedName>
</protein>
<evidence type="ECO:0000313" key="3">
    <source>
        <dbReference type="EMBL" id="PSR65637.1"/>
    </source>
</evidence>
<accession>A0A2T2ZCY7</accession>
<proteinExistence type="predicted"/>
<dbReference type="AlphaFoldDB" id="A0A2T2ZCY7"/>
<dbReference type="InterPro" id="IPR051603">
    <property type="entry name" value="Zinc-ADH_QOR/CCCR"/>
</dbReference>
<dbReference type="SUPFAM" id="SSF50129">
    <property type="entry name" value="GroES-like"/>
    <property type="match status" value="1"/>
</dbReference>
<dbReference type="RefSeq" id="WP_063027260.1">
    <property type="nucleotide sequence ID" value="NZ_PYHS01000002.1"/>
</dbReference>
<evidence type="ECO:0000313" key="4">
    <source>
        <dbReference type="Proteomes" id="UP000241647"/>
    </source>
</evidence>
<sequence length="325" mass="34113">MKAIVMSEFGGPDVLRYREIDEPVTRTGWVTVELRASALNWHDVLVRRGRYGSRLPHTPGADGAGVRADTGEEVVILPSLFWGDRIDAPSPSFEILGDRTPGTYAQRLAVPEECLAPKPAAYSWEEAAALPLVGVTSYRALVTRAGLGAGESLLIIGAGGGVSTMALSLATALGARTFVTASSEEKLARARDSGACGGVLHEQDDWPAHVKALSPDGNGFDVILDPVGLWDRSVQALRPGGRIVVLGANVAEQATMDVRGFFFGQYSLLGTTMGGPSDFRGLLHLVSTGSVAAPTIAGVYPLGDAAEAHRRLEAGGEFGKIVLAP</sequence>
<evidence type="ECO:0000259" key="2">
    <source>
        <dbReference type="SMART" id="SM00829"/>
    </source>
</evidence>
<evidence type="ECO:0000256" key="1">
    <source>
        <dbReference type="ARBA" id="ARBA00022857"/>
    </source>
</evidence>
<dbReference type="Pfam" id="PF08240">
    <property type="entry name" value="ADH_N"/>
    <property type="match status" value="1"/>
</dbReference>
<dbReference type="Gene3D" id="3.40.50.720">
    <property type="entry name" value="NAD(P)-binding Rossmann-like Domain"/>
    <property type="match status" value="1"/>
</dbReference>
<dbReference type="SMART" id="SM00829">
    <property type="entry name" value="PKS_ER"/>
    <property type="match status" value="1"/>
</dbReference>
<dbReference type="InterPro" id="IPR013154">
    <property type="entry name" value="ADH-like_N"/>
</dbReference>
<dbReference type="Proteomes" id="UP000241647">
    <property type="component" value="Unassembled WGS sequence"/>
</dbReference>
<dbReference type="GO" id="GO:0016491">
    <property type="term" value="F:oxidoreductase activity"/>
    <property type="evidence" value="ECO:0007669"/>
    <property type="project" value="InterPro"/>
</dbReference>